<dbReference type="RefSeq" id="WP_378249466.1">
    <property type="nucleotide sequence ID" value="NZ_JBHSKF010000012.1"/>
</dbReference>
<dbReference type="Proteomes" id="UP001596157">
    <property type="component" value="Unassembled WGS sequence"/>
</dbReference>
<dbReference type="Pfam" id="PF03704">
    <property type="entry name" value="BTAD"/>
    <property type="match status" value="1"/>
</dbReference>
<dbReference type="InterPro" id="IPR001867">
    <property type="entry name" value="OmpR/PhoB-type_DNA-bd"/>
</dbReference>
<dbReference type="SMART" id="SM01043">
    <property type="entry name" value="BTAD"/>
    <property type="match status" value="1"/>
</dbReference>
<dbReference type="InterPro" id="IPR011990">
    <property type="entry name" value="TPR-like_helical_dom_sf"/>
</dbReference>
<keyword evidence="4" id="KW-0804">Transcription</keyword>
<gene>
    <name evidence="7" type="ORF">ACFPM7_21390</name>
</gene>
<evidence type="ECO:0000313" key="8">
    <source>
        <dbReference type="Proteomes" id="UP001596157"/>
    </source>
</evidence>
<dbReference type="EMBL" id="JBHSKF010000012">
    <property type="protein sequence ID" value="MFC5289614.1"/>
    <property type="molecule type" value="Genomic_DNA"/>
</dbReference>
<dbReference type="Gene3D" id="1.25.40.10">
    <property type="entry name" value="Tetratricopeptide repeat domain"/>
    <property type="match status" value="1"/>
</dbReference>
<dbReference type="Gene3D" id="1.10.10.10">
    <property type="entry name" value="Winged helix-like DNA-binding domain superfamily/Winged helix DNA-binding domain"/>
    <property type="match status" value="1"/>
</dbReference>
<dbReference type="InterPro" id="IPR059106">
    <property type="entry name" value="WHD_MalT"/>
</dbReference>
<comment type="similarity">
    <text evidence="1">Belongs to the AfsR/DnrI/RedD regulatory family.</text>
</comment>
<dbReference type="PANTHER" id="PTHR35807">
    <property type="entry name" value="TRANSCRIPTIONAL REGULATOR REDD-RELATED"/>
    <property type="match status" value="1"/>
</dbReference>
<proteinExistence type="inferred from homology"/>
<sequence>MTRRGRAPTAIHRRTLITTLDAEAGSRLRLLVGPAGAGKSVLLRQMAAAGDDRPEQFPVVCPAGTGDFDTALTAAFAEHLGFRPTGVDALLCALNGDSRPFTVFIDDAHRLRGDGATTLARMLHEAPAATRFVVATRDERVPGAAGLGGEVSRFGYPDLRLRSWEVEEVFAEVYRSPLAPEAAATLCARVEGLAAALRLLHLETVVLNPAERAEVLAAPPARSQRIADFLDREVLGPLPVSTVDFMVEASPLAVLDSAVCDALLGRRDSADVLAELVTSQAMTCRAGGRFRFHVLLQQHLERRGAELRGAALTRQKYRAAAAHLTSGGHWPEGYRAHARAGDWATAAAVLHRCGTDRDGLRASASVPQALFDDDPWIAIAEARRLRGAGVLADAYDEYLRAEGMVGEPGLRWQCTAERSAIASWIVDDHLREEDPLVSDVSALVAMAVRERPARMLAQAAPAANPAWALGRALGAFLDARPDQAVALARPLVTGPPSFVSLTARLLVSVLIAFDNRTCDPGVFARLAADAEEAGWLSLARIARAATALVTPGSCDDAVAIAEECARVGDHWGELMTLVVASIGLRRASRCPEAITRRGIDLAQRLGAHVPEAWLRLTLLHELRRTGDPELAARTADVERVADALLPRSVAEVGALVAEVGKPVPAPHPRLALAEPAPAAPVSVRCLGRYELAVAGEPVDLDQLRAQARRVLRVLSMHYGHPLHEEHLLAALWPDAPLAPAKHRLQVAISSLRALIRGFGVDGFGIDRIGSAYLLRLPPGSTVDLVELADAVRRWRQARHTLDAEQVRALGHRTLDLYRGDLLDEEGPAEWVLARRETTRGEAAAVAAGLARFEMVRNNPAAAIEICERALRIDELDARLWDTLAEARHRTGNTATALRARNAYRDLVAGT</sequence>
<evidence type="ECO:0000256" key="2">
    <source>
        <dbReference type="ARBA" id="ARBA00023015"/>
    </source>
</evidence>
<dbReference type="SUPFAM" id="SSF52540">
    <property type="entry name" value="P-loop containing nucleoside triphosphate hydrolases"/>
    <property type="match status" value="1"/>
</dbReference>
<evidence type="ECO:0000256" key="3">
    <source>
        <dbReference type="ARBA" id="ARBA00023125"/>
    </source>
</evidence>
<feature type="domain" description="OmpR/PhoB-type" evidence="5">
    <location>
        <begin position="695"/>
        <end position="774"/>
    </location>
</feature>
<keyword evidence="3" id="KW-0238">DNA-binding</keyword>
<keyword evidence="2" id="KW-0805">Transcription regulation</keyword>
<evidence type="ECO:0000313" key="7">
    <source>
        <dbReference type="EMBL" id="MFC5289614.1"/>
    </source>
</evidence>
<evidence type="ECO:0000256" key="4">
    <source>
        <dbReference type="ARBA" id="ARBA00023163"/>
    </source>
</evidence>
<name>A0ABW0EQQ8_9PSEU</name>
<dbReference type="InterPro" id="IPR016032">
    <property type="entry name" value="Sig_transdc_resp-reg_C-effctor"/>
</dbReference>
<dbReference type="PANTHER" id="PTHR35807:SF1">
    <property type="entry name" value="TRANSCRIPTIONAL REGULATOR REDD"/>
    <property type="match status" value="1"/>
</dbReference>
<dbReference type="InterPro" id="IPR027417">
    <property type="entry name" value="P-loop_NTPase"/>
</dbReference>
<feature type="domain" description="Bacterial transcriptional activator" evidence="6">
    <location>
        <begin position="782"/>
        <end position="907"/>
    </location>
</feature>
<dbReference type="Pfam" id="PF25873">
    <property type="entry name" value="WHD_MalT"/>
    <property type="match status" value="1"/>
</dbReference>
<dbReference type="SUPFAM" id="SSF48452">
    <property type="entry name" value="TPR-like"/>
    <property type="match status" value="1"/>
</dbReference>
<accession>A0ABW0EQQ8</accession>
<reference evidence="8" key="1">
    <citation type="journal article" date="2019" name="Int. J. Syst. Evol. Microbiol.">
        <title>The Global Catalogue of Microorganisms (GCM) 10K type strain sequencing project: providing services to taxonomists for standard genome sequencing and annotation.</title>
        <authorList>
            <consortium name="The Broad Institute Genomics Platform"/>
            <consortium name="The Broad Institute Genome Sequencing Center for Infectious Disease"/>
            <person name="Wu L."/>
            <person name="Ma J."/>
        </authorList>
    </citation>
    <scope>NUCLEOTIDE SEQUENCE [LARGE SCALE GENOMIC DNA]</scope>
    <source>
        <strain evidence="8">CCUG 59778</strain>
    </source>
</reference>
<dbReference type="InterPro" id="IPR051677">
    <property type="entry name" value="AfsR-DnrI-RedD_regulator"/>
</dbReference>
<dbReference type="Gene3D" id="3.40.50.300">
    <property type="entry name" value="P-loop containing nucleotide triphosphate hydrolases"/>
    <property type="match status" value="1"/>
</dbReference>
<evidence type="ECO:0000259" key="5">
    <source>
        <dbReference type="SMART" id="SM00862"/>
    </source>
</evidence>
<dbReference type="InterPro" id="IPR005158">
    <property type="entry name" value="BTAD"/>
</dbReference>
<keyword evidence="8" id="KW-1185">Reference proteome</keyword>
<dbReference type="SUPFAM" id="SSF46894">
    <property type="entry name" value="C-terminal effector domain of the bipartite response regulators"/>
    <property type="match status" value="1"/>
</dbReference>
<protein>
    <submittedName>
        <fullName evidence="7">BTAD domain-containing putative transcriptional regulator</fullName>
    </submittedName>
</protein>
<comment type="caution">
    <text evidence="7">The sequence shown here is derived from an EMBL/GenBank/DDBJ whole genome shotgun (WGS) entry which is preliminary data.</text>
</comment>
<evidence type="ECO:0000259" key="6">
    <source>
        <dbReference type="SMART" id="SM01043"/>
    </source>
</evidence>
<dbReference type="InterPro" id="IPR036388">
    <property type="entry name" value="WH-like_DNA-bd_sf"/>
</dbReference>
<organism evidence="7 8">
    <name type="scientific">Actinokineospora guangxiensis</name>
    <dbReference type="NCBI Taxonomy" id="1490288"/>
    <lineage>
        <taxon>Bacteria</taxon>
        <taxon>Bacillati</taxon>
        <taxon>Actinomycetota</taxon>
        <taxon>Actinomycetes</taxon>
        <taxon>Pseudonocardiales</taxon>
        <taxon>Pseudonocardiaceae</taxon>
        <taxon>Actinokineospora</taxon>
    </lineage>
</organism>
<evidence type="ECO:0000256" key="1">
    <source>
        <dbReference type="ARBA" id="ARBA00005820"/>
    </source>
</evidence>
<dbReference type="SMART" id="SM00862">
    <property type="entry name" value="Trans_reg_C"/>
    <property type="match status" value="1"/>
</dbReference>